<feature type="transmembrane region" description="Helical" evidence="7">
    <location>
        <begin position="6"/>
        <end position="28"/>
    </location>
</feature>
<evidence type="ECO:0000256" key="2">
    <source>
        <dbReference type="ARBA" id="ARBA00004141"/>
    </source>
</evidence>
<comment type="subcellular location">
    <subcellularLocation>
        <location evidence="2">Membrane</location>
        <topology evidence="2">Multi-pass membrane protein</topology>
    </subcellularLocation>
</comment>
<comment type="similarity">
    <text evidence="3">Belongs to the peptidase M50B family.</text>
</comment>
<gene>
    <name evidence="9" type="ORF">DI536_01735</name>
</gene>
<proteinExistence type="inferred from homology"/>
<evidence type="ECO:0000256" key="3">
    <source>
        <dbReference type="ARBA" id="ARBA00007931"/>
    </source>
</evidence>
<dbReference type="CDD" id="cd05709">
    <property type="entry name" value="S2P-M50"/>
    <property type="match status" value="1"/>
</dbReference>
<feature type="domain" description="Peptidase M50" evidence="8">
    <location>
        <begin position="25"/>
        <end position="177"/>
    </location>
</feature>
<comment type="caution">
    <text evidence="9">The sequence shown here is derived from an EMBL/GenBank/DDBJ whole genome shotgun (WGS) entry which is preliminary data.</text>
</comment>
<reference evidence="9 10" key="1">
    <citation type="submission" date="2017-08" db="EMBL/GenBank/DDBJ databases">
        <title>Infants hospitalized years apart are colonized by the same room-sourced microbial strains.</title>
        <authorList>
            <person name="Brooks B."/>
            <person name="Olm M.R."/>
            <person name="Firek B.A."/>
            <person name="Baker R."/>
            <person name="Thomas B.C."/>
            <person name="Morowitz M.J."/>
            <person name="Banfield J.F."/>
        </authorList>
    </citation>
    <scope>NUCLEOTIDE SEQUENCE [LARGE SCALE GENOMIC DNA]</scope>
    <source>
        <strain evidence="9">S2_003_000_R2_14</strain>
    </source>
</reference>
<keyword evidence="6 7" id="KW-0472">Membrane</keyword>
<keyword evidence="5 7" id="KW-1133">Transmembrane helix</keyword>
<dbReference type="EMBL" id="QFQP01000001">
    <property type="protein sequence ID" value="PZR18826.1"/>
    <property type="molecule type" value="Genomic_DNA"/>
</dbReference>
<dbReference type="InterPro" id="IPR008915">
    <property type="entry name" value="Peptidase_M50"/>
</dbReference>
<dbReference type="GO" id="GO:0016020">
    <property type="term" value="C:membrane"/>
    <property type="evidence" value="ECO:0007669"/>
    <property type="project" value="UniProtKB-SubCell"/>
</dbReference>
<protein>
    <recommendedName>
        <fullName evidence="8">Peptidase M50 domain-containing protein</fullName>
    </recommendedName>
</protein>
<dbReference type="Proteomes" id="UP000249061">
    <property type="component" value="Unassembled WGS sequence"/>
</dbReference>
<feature type="transmembrane region" description="Helical" evidence="7">
    <location>
        <begin position="184"/>
        <end position="202"/>
    </location>
</feature>
<evidence type="ECO:0000259" key="8">
    <source>
        <dbReference type="Pfam" id="PF02163"/>
    </source>
</evidence>
<evidence type="ECO:0000256" key="4">
    <source>
        <dbReference type="ARBA" id="ARBA00022692"/>
    </source>
</evidence>
<dbReference type="GO" id="GO:0006508">
    <property type="term" value="P:proteolysis"/>
    <property type="evidence" value="ECO:0007669"/>
    <property type="project" value="InterPro"/>
</dbReference>
<evidence type="ECO:0000256" key="6">
    <source>
        <dbReference type="ARBA" id="ARBA00023136"/>
    </source>
</evidence>
<feature type="transmembrane region" description="Helical" evidence="7">
    <location>
        <begin position="82"/>
        <end position="100"/>
    </location>
</feature>
<dbReference type="Pfam" id="PF02163">
    <property type="entry name" value="Peptidase_M50"/>
    <property type="match status" value="1"/>
</dbReference>
<keyword evidence="4 7" id="KW-0812">Transmembrane</keyword>
<sequence length="205" mass="21744">MWVAQLGAILLTLVALYLSGIAVGAALLGAKPTRLHLGLTPTLFGHTFGKLRVELGLLPFGGYVQFGEAGETFEALSPARRLLIIFAGPVTLIIVALLLGDSEAQFPGTFVKLFEAALHPATEGARLAQRLITLVDQAPLQAMNRLAFAFAAFNLLPLPPLAGSQALEALTAGRKVTLPSWTRALGAIVMLTVSGSWLYAMISRR</sequence>
<evidence type="ECO:0000313" key="10">
    <source>
        <dbReference type="Proteomes" id="UP000249061"/>
    </source>
</evidence>
<dbReference type="AlphaFoldDB" id="A0A2W5U312"/>
<accession>A0A2W5U312</accession>
<evidence type="ECO:0000313" key="9">
    <source>
        <dbReference type="EMBL" id="PZR18826.1"/>
    </source>
</evidence>
<evidence type="ECO:0000256" key="1">
    <source>
        <dbReference type="ARBA" id="ARBA00001947"/>
    </source>
</evidence>
<comment type="cofactor">
    <cofactor evidence="1">
        <name>Zn(2+)</name>
        <dbReference type="ChEBI" id="CHEBI:29105"/>
    </cofactor>
</comment>
<evidence type="ECO:0000256" key="7">
    <source>
        <dbReference type="SAM" id="Phobius"/>
    </source>
</evidence>
<name>A0A2W5U312_9BACT</name>
<organism evidence="9 10">
    <name type="scientific">Archangium gephyra</name>
    <dbReference type="NCBI Taxonomy" id="48"/>
    <lineage>
        <taxon>Bacteria</taxon>
        <taxon>Pseudomonadati</taxon>
        <taxon>Myxococcota</taxon>
        <taxon>Myxococcia</taxon>
        <taxon>Myxococcales</taxon>
        <taxon>Cystobacterineae</taxon>
        <taxon>Archangiaceae</taxon>
        <taxon>Archangium</taxon>
    </lineage>
</organism>
<evidence type="ECO:0000256" key="5">
    <source>
        <dbReference type="ARBA" id="ARBA00022989"/>
    </source>
</evidence>